<evidence type="ECO:0000313" key="3">
    <source>
        <dbReference type="Proteomes" id="UP001595704"/>
    </source>
</evidence>
<gene>
    <name evidence="2" type="ORF">ACFONL_22475</name>
</gene>
<keyword evidence="1" id="KW-0732">Signal</keyword>
<feature type="signal peptide" evidence="1">
    <location>
        <begin position="1"/>
        <end position="23"/>
    </location>
</feature>
<feature type="non-terminal residue" evidence="2">
    <location>
        <position position="42"/>
    </location>
</feature>
<dbReference type="Proteomes" id="UP001595704">
    <property type="component" value="Unassembled WGS sequence"/>
</dbReference>
<reference evidence="3" key="1">
    <citation type="journal article" date="2019" name="Int. J. Syst. Evol. Microbiol.">
        <title>The Global Catalogue of Microorganisms (GCM) 10K type strain sequencing project: providing services to taxonomists for standard genome sequencing and annotation.</title>
        <authorList>
            <consortium name="The Broad Institute Genomics Platform"/>
            <consortium name="The Broad Institute Genome Sequencing Center for Infectious Disease"/>
            <person name="Wu L."/>
            <person name="Ma J."/>
        </authorList>
    </citation>
    <scope>NUCLEOTIDE SEQUENCE [LARGE SCALE GENOMIC DNA]</scope>
    <source>
        <strain evidence="3">KCTC 42282</strain>
    </source>
</reference>
<accession>A0ABV7UQ10</accession>
<sequence>MKLAKSLLLGSAAGFLAVAGAQAADLPMTKSAPVEYVKVCAT</sequence>
<evidence type="ECO:0000313" key="2">
    <source>
        <dbReference type="EMBL" id="MFC3640109.1"/>
    </source>
</evidence>
<proteinExistence type="predicted"/>
<feature type="chain" id="PRO_5045691446" evidence="1">
    <location>
        <begin position="24"/>
        <end position="42"/>
    </location>
</feature>
<name>A0ABV7UQ10_9HYPH</name>
<protein>
    <submittedName>
        <fullName evidence="2">Porin</fullName>
    </submittedName>
</protein>
<evidence type="ECO:0000256" key="1">
    <source>
        <dbReference type="SAM" id="SignalP"/>
    </source>
</evidence>
<keyword evidence="3" id="KW-1185">Reference proteome</keyword>
<organism evidence="2 3">
    <name type="scientific">Camelimonas fluminis</name>
    <dbReference type="NCBI Taxonomy" id="1576911"/>
    <lineage>
        <taxon>Bacteria</taxon>
        <taxon>Pseudomonadati</taxon>
        <taxon>Pseudomonadota</taxon>
        <taxon>Alphaproteobacteria</taxon>
        <taxon>Hyphomicrobiales</taxon>
        <taxon>Chelatococcaceae</taxon>
        <taxon>Camelimonas</taxon>
    </lineage>
</organism>
<dbReference type="EMBL" id="JBHRYC010000115">
    <property type="protein sequence ID" value="MFC3640109.1"/>
    <property type="molecule type" value="Genomic_DNA"/>
</dbReference>
<comment type="caution">
    <text evidence="2">The sequence shown here is derived from an EMBL/GenBank/DDBJ whole genome shotgun (WGS) entry which is preliminary data.</text>
</comment>